<protein>
    <recommendedName>
        <fullName evidence="3">Big-1 domain-containing protein</fullName>
    </recommendedName>
</protein>
<dbReference type="InterPro" id="IPR008964">
    <property type="entry name" value="Invasin/intimin_cell_adhesion"/>
</dbReference>
<dbReference type="EMBL" id="MFZT01000041">
    <property type="protein sequence ID" value="OGK29673.1"/>
    <property type="molecule type" value="Genomic_DNA"/>
</dbReference>
<reference evidence="1 2" key="1">
    <citation type="journal article" date="2016" name="Nat. Commun.">
        <title>Thousands of microbial genomes shed light on interconnected biogeochemical processes in an aquifer system.</title>
        <authorList>
            <person name="Anantharaman K."/>
            <person name="Brown C.T."/>
            <person name="Hug L.A."/>
            <person name="Sharon I."/>
            <person name="Castelle C.J."/>
            <person name="Probst A.J."/>
            <person name="Thomas B.C."/>
            <person name="Singh A."/>
            <person name="Wilkins M.J."/>
            <person name="Karaoz U."/>
            <person name="Brodie E.L."/>
            <person name="Williams K.H."/>
            <person name="Hubbard S.S."/>
            <person name="Banfield J.F."/>
        </authorList>
    </citation>
    <scope>NUCLEOTIDE SEQUENCE [LARGE SCALE GENOMIC DNA]</scope>
</reference>
<dbReference type="SUPFAM" id="SSF49373">
    <property type="entry name" value="Invasin/intimin cell-adhesion fragments"/>
    <property type="match status" value="1"/>
</dbReference>
<organism evidence="1 2">
    <name type="scientific">Candidatus Roizmanbacteria bacterium RIFCSPHIGHO2_02_FULL_43_11</name>
    <dbReference type="NCBI Taxonomy" id="1802043"/>
    <lineage>
        <taxon>Bacteria</taxon>
        <taxon>Candidatus Roizmaniibacteriota</taxon>
    </lineage>
</organism>
<gene>
    <name evidence="1" type="ORF">A3D08_03125</name>
</gene>
<evidence type="ECO:0000313" key="1">
    <source>
        <dbReference type="EMBL" id="OGK29673.1"/>
    </source>
</evidence>
<evidence type="ECO:0000313" key="2">
    <source>
        <dbReference type="Proteomes" id="UP000178098"/>
    </source>
</evidence>
<accession>A0A1F7HF57</accession>
<proteinExistence type="predicted"/>
<comment type="caution">
    <text evidence="1">The sequence shown here is derived from an EMBL/GenBank/DDBJ whole genome shotgun (WGS) entry which is preliminary data.</text>
</comment>
<sequence>MDRKFLVLVLVFFLVLGAFSTAVFYDQGKITRARASSQCEPVAEKSFLVSLPKEVPSGGSCEVNVFARCADESAAVGKQVTLGLSNGTTRPEQALTDESGKAAFAVTGQSLVSISAQVGNLILPQTVTCNFH</sequence>
<name>A0A1F7HF57_9BACT</name>
<evidence type="ECO:0008006" key="3">
    <source>
        <dbReference type="Google" id="ProtNLM"/>
    </source>
</evidence>
<dbReference type="AlphaFoldDB" id="A0A1F7HF57"/>
<dbReference type="Proteomes" id="UP000178098">
    <property type="component" value="Unassembled WGS sequence"/>
</dbReference>